<keyword evidence="2" id="KW-0732">Signal</keyword>
<feature type="signal peptide" evidence="2">
    <location>
        <begin position="1"/>
        <end position="16"/>
    </location>
</feature>
<evidence type="ECO:0000256" key="1">
    <source>
        <dbReference type="SAM" id="MobiDB-lite"/>
    </source>
</evidence>
<sequence>MKFFSELALCWGGAAGATVSPTAETIDSGRRREEDHCHWPRNCSHEHAASGGVRKIKPSRSRNWKPMLHAISEDLPISDLTQRTLRSDNKKQPPKVKPKSTTKVVQPPSHHSNYWKSSHPMALPAFSPTPFMI</sequence>
<protein>
    <recommendedName>
        <fullName evidence="5">Secreted protein</fullName>
    </recommendedName>
</protein>
<feature type="region of interest" description="Disordered" evidence="1">
    <location>
        <begin position="42"/>
        <end position="61"/>
    </location>
</feature>
<name>A0ABD1UHT2_9LAMI</name>
<proteinExistence type="predicted"/>
<feature type="chain" id="PRO_5044752367" description="Secreted protein" evidence="2">
    <location>
        <begin position="17"/>
        <end position="133"/>
    </location>
</feature>
<comment type="caution">
    <text evidence="3">The sequence shown here is derived from an EMBL/GenBank/DDBJ whole genome shotgun (WGS) entry which is preliminary data.</text>
</comment>
<evidence type="ECO:0000256" key="2">
    <source>
        <dbReference type="SAM" id="SignalP"/>
    </source>
</evidence>
<feature type="region of interest" description="Disordered" evidence="1">
    <location>
        <begin position="82"/>
        <end position="116"/>
    </location>
</feature>
<evidence type="ECO:0000313" key="3">
    <source>
        <dbReference type="EMBL" id="KAL2524610.1"/>
    </source>
</evidence>
<organism evidence="3 4">
    <name type="scientific">Abeliophyllum distichum</name>
    <dbReference type="NCBI Taxonomy" id="126358"/>
    <lineage>
        <taxon>Eukaryota</taxon>
        <taxon>Viridiplantae</taxon>
        <taxon>Streptophyta</taxon>
        <taxon>Embryophyta</taxon>
        <taxon>Tracheophyta</taxon>
        <taxon>Spermatophyta</taxon>
        <taxon>Magnoliopsida</taxon>
        <taxon>eudicotyledons</taxon>
        <taxon>Gunneridae</taxon>
        <taxon>Pentapetalae</taxon>
        <taxon>asterids</taxon>
        <taxon>lamiids</taxon>
        <taxon>Lamiales</taxon>
        <taxon>Oleaceae</taxon>
        <taxon>Forsythieae</taxon>
        <taxon>Abeliophyllum</taxon>
    </lineage>
</organism>
<accession>A0ABD1UHT2</accession>
<dbReference type="EMBL" id="JBFOLK010000003">
    <property type="protein sequence ID" value="KAL2524610.1"/>
    <property type="molecule type" value="Genomic_DNA"/>
</dbReference>
<evidence type="ECO:0008006" key="5">
    <source>
        <dbReference type="Google" id="ProtNLM"/>
    </source>
</evidence>
<evidence type="ECO:0000313" key="4">
    <source>
        <dbReference type="Proteomes" id="UP001604336"/>
    </source>
</evidence>
<dbReference type="PANTHER" id="PTHR35318">
    <property type="entry name" value="BNAA10G08410D PROTEIN"/>
    <property type="match status" value="1"/>
</dbReference>
<dbReference type="Proteomes" id="UP001604336">
    <property type="component" value="Unassembled WGS sequence"/>
</dbReference>
<dbReference type="AlphaFoldDB" id="A0ABD1UHT2"/>
<reference evidence="4" key="1">
    <citation type="submission" date="2024-07" db="EMBL/GenBank/DDBJ databases">
        <title>Two chromosome-level genome assemblies of Korean endemic species Abeliophyllum distichum and Forsythia ovata (Oleaceae).</title>
        <authorList>
            <person name="Jang H."/>
        </authorList>
    </citation>
    <scope>NUCLEOTIDE SEQUENCE [LARGE SCALE GENOMIC DNA]</scope>
</reference>
<keyword evidence="4" id="KW-1185">Reference proteome</keyword>
<dbReference type="PANTHER" id="PTHR35318:SF8">
    <property type="match status" value="1"/>
</dbReference>
<gene>
    <name evidence="3" type="ORF">Adt_09664</name>
</gene>